<keyword evidence="2" id="KW-0521">NADP</keyword>
<evidence type="ECO:0000313" key="5">
    <source>
        <dbReference type="Proteomes" id="UP000295083"/>
    </source>
</evidence>
<evidence type="ECO:0000313" key="4">
    <source>
        <dbReference type="EMBL" id="TDZ39037.1"/>
    </source>
</evidence>
<dbReference type="SUPFAM" id="SSF51735">
    <property type="entry name" value="NAD(P)-binding Rossmann-fold domains"/>
    <property type="match status" value="1"/>
</dbReference>
<dbReference type="EMBL" id="QAPG01000012">
    <property type="protein sequence ID" value="TDZ39037.1"/>
    <property type="molecule type" value="Genomic_DNA"/>
</dbReference>
<evidence type="ECO:0000256" key="1">
    <source>
        <dbReference type="ARBA" id="ARBA00006484"/>
    </source>
</evidence>
<evidence type="ECO:0000256" key="3">
    <source>
        <dbReference type="ARBA" id="ARBA00023002"/>
    </source>
</evidence>
<proteinExistence type="inferred from homology"/>
<keyword evidence="5" id="KW-1185">Reference proteome</keyword>
<organism evidence="4 5">
    <name type="scientific">Colletotrichum spinosum</name>
    <dbReference type="NCBI Taxonomy" id="1347390"/>
    <lineage>
        <taxon>Eukaryota</taxon>
        <taxon>Fungi</taxon>
        <taxon>Dikarya</taxon>
        <taxon>Ascomycota</taxon>
        <taxon>Pezizomycotina</taxon>
        <taxon>Sordariomycetes</taxon>
        <taxon>Hypocreomycetidae</taxon>
        <taxon>Glomerellales</taxon>
        <taxon>Glomerellaceae</taxon>
        <taxon>Colletotrichum</taxon>
        <taxon>Colletotrichum orbiculare species complex</taxon>
    </lineage>
</organism>
<dbReference type="PANTHER" id="PTHR43963">
    <property type="entry name" value="CARBONYL REDUCTASE 1-RELATED"/>
    <property type="match status" value="1"/>
</dbReference>
<comment type="similarity">
    <text evidence="1">Belongs to the short-chain dehydrogenases/reductases (SDR) family.</text>
</comment>
<sequence>MVVALVTGGNAGIGEAVVRQLATIPGFHVIVGSRNLSAAQSLVKSLNSSGYSVSSVQLDLTSDESISKAMEHIASTHGQLDILVNNAAILIDLAPEGFTSTRDLFKKTFETNVIGTAVLTEAALPLLQKSVHPRVIFVSSQMGSMHSSLDVTKPFYAIDIKAYDSSKAAVNMLAINYARILKPFGGVSNAVCPGLVKTKLNGFNEAGAPVEVGAERIVELATAAPGGQTGTFSNREGPLRW</sequence>
<dbReference type="Gene3D" id="3.40.50.720">
    <property type="entry name" value="NAD(P)-binding Rossmann-like Domain"/>
    <property type="match status" value="1"/>
</dbReference>
<accession>A0A4R8QJB3</accession>
<dbReference type="InterPro" id="IPR002347">
    <property type="entry name" value="SDR_fam"/>
</dbReference>
<dbReference type="AlphaFoldDB" id="A0A4R8QJB3"/>
<evidence type="ECO:0000256" key="2">
    <source>
        <dbReference type="ARBA" id="ARBA00022857"/>
    </source>
</evidence>
<gene>
    <name evidence="4" type="primary">ATR10</name>
    <name evidence="4" type="ORF">C8035_v005750</name>
</gene>
<keyword evidence="3" id="KW-0560">Oxidoreductase</keyword>
<dbReference type="Proteomes" id="UP000295083">
    <property type="component" value="Unassembled WGS sequence"/>
</dbReference>
<dbReference type="Pfam" id="PF00106">
    <property type="entry name" value="adh_short"/>
    <property type="match status" value="1"/>
</dbReference>
<reference evidence="4 5" key="1">
    <citation type="submission" date="2018-11" db="EMBL/GenBank/DDBJ databases">
        <title>Genome sequence and assembly of Colletotrichum spinosum.</title>
        <authorList>
            <person name="Gan P."/>
            <person name="Shirasu K."/>
        </authorList>
    </citation>
    <scope>NUCLEOTIDE SEQUENCE [LARGE SCALE GENOMIC DNA]</scope>
    <source>
        <strain evidence="4 5">CBS 515.97</strain>
    </source>
</reference>
<dbReference type="GO" id="GO:0016491">
    <property type="term" value="F:oxidoreductase activity"/>
    <property type="evidence" value="ECO:0007669"/>
    <property type="project" value="UniProtKB-KW"/>
</dbReference>
<dbReference type="InterPro" id="IPR036291">
    <property type="entry name" value="NAD(P)-bd_dom_sf"/>
</dbReference>
<protein>
    <submittedName>
        <fullName evidence="4">Short-chain dehydrogenase/reductase ATR10</fullName>
    </submittedName>
</protein>
<name>A0A4R8QJB3_9PEZI</name>
<comment type="caution">
    <text evidence="4">The sequence shown here is derived from an EMBL/GenBank/DDBJ whole genome shotgun (WGS) entry which is preliminary data.</text>
</comment>
<dbReference type="PANTHER" id="PTHR43963:SF6">
    <property type="entry name" value="CHAIN DEHYDROGENASE FAMILY PROTEIN, PUTATIVE (AFU_ORTHOLOGUE AFUA_3G15350)-RELATED"/>
    <property type="match status" value="1"/>
</dbReference>
<dbReference type="PRINTS" id="PR00081">
    <property type="entry name" value="GDHRDH"/>
</dbReference>